<proteinExistence type="predicted"/>
<dbReference type="InterPro" id="IPR029069">
    <property type="entry name" value="HotDog_dom_sf"/>
</dbReference>
<feature type="region of interest" description="Disordered" evidence="1">
    <location>
        <begin position="179"/>
        <end position="208"/>
    </location>
</feature>
<sequence length="723" mass="76926">MARDPLDPHGIDGEAAVLADAQAQEVLVVRHRERAERFVRVGEEAVDAHPEVKAAHERPHQEPADEGEGRGEQELAGQVQPAPRAVGLVRGDLRADAQPSHGEVSASPGTEERGHNVAKAVQGAHQPLPSAEGPVRERAQAQHGGQPQHHGPRPGHHGIPHRRQHLGEVGGAQVAHLRVGRQREQQVQRAGDQPEERTVADEEEVAPGNLPGGLLIREALLHRVAIQQHIGLGRVGGVQEGAPATRGDLLLSVRVLVPPVVVQVSREEDADALAQHLLLEVLEVVLQVAALALGVGGMDPRRLGVAEDDAILGIHARGDLAEVLHLGHVDVAVELHVRAEQPPVAGQLQGEVAPALPRPSAGHPPAGAEQPQEGRQPVVPIVVAGDDEHVRAGRGRAAHGRLVGLDEPLLVRLPAGARVHGVPAKDEHASAPGGVERPVRRGELHLRQRQQPGDAIGRVPPVAGVRDVVQPEGVFSVLDVRVVEVRLLWADHGLHEPLVGPGSEHGRDDGVHAGADELRGVQPSHHVRTALGIRCGTALRRHHEGFTVTQAPPPGQPPDGDDRSQRPPLWTSMASMSDTLQDFALVTPRFPVHWSEMDAYGHVNNARFFVWFESARIAYLSRIGLVGTGHSGVGPILATTSADYLQPVVYPASLVAGARVARIGRTSLTMEYAVADADKGTLYARGGGVIVTIRYPAYEKIPVPAEVRAAIEALEGRSFAPPG</sequence>
<dbReference type="InterPro" id="IPR050563">
    <property type="entry name" value="4-hydroxybenzoyl-CoA_TE"/>
</dbReference>
<dbReference type="GO" id="GO:0047617">
    <property type="term" value="F:fatty acyl-CoA hydrolase activity"/>
    <property type="evidence" value="ECO:0007669"/>
    <property type="project" value="TreeGrafter"/>
</dbReference>
<comment type="caution">
    <text evidence="2">The sequence shown here is derived from an EMBL/GenBank/DDBJ whole genome shotgun (WGS) entry which is preliminary data.</text>
</comment>
<feature type="region of interest" description="Disordered" evidence="1">
    <location>
        <begin position="546"/>
        <end position="570"/>
    </location>
</feature>
<reference evidence="2 3" key="1">
    <citation type="submission" date="2006-04" db="EMBL/GenBank/DDBJ databases">
        <authorList>
            <person name="Nierman W.C."/>
        </authorList>
    </citation>
    <scope>NUCLEOTIDE SEQUENCE [LARGE SCALE GENOMIC DNA]</scope>
    <source>
        <strain evidence="2 3">DW4/3-1</strain>
    </source>
</reference>
<feature type="region of interest" description="Disordered" evidence="1">
    <location>
        <begin position="46"/>
        <end position="163"/>
    </location>
</feature>
<feature type="region of interest" description="Disordered" evidence="1">
    <location>
        <begin position="354"/>
        <end position="376"/>
    </location>
</feature>
<feature type="compositionally biased region" description="Basic and acidic residues" evidence="1">
    <location>
        <begin position="181"/>
        <end position="200"/>
    </location>
</feature>
<dbReference type="Gene3D" id="3.10.129.10">
    <property type="entry name" value="Hotdog Thioesterase"/>
    <property type="match status" value="1"/>
</dbReference>
<name>Q08YV0_STIAD</name>
<protein>
    <submittedName>
        <fullName evidence="2">Thioesterase family protein</fullName>
    </submittedName>
</protein>
<dbReference type="Pfam" id="PF13279">
    <property type="entry name" value="4HBT_2"/>
    <property type="match status" value="1"/>
</dbReference>
<feature type="compositionally biased region" description="Basic residues" evidence="1">
    <location>
        <begin position="150"/>
        <end position="163"/>
    </location>
</feature>
<evidence type="ECO:0000313" key="3">
    <source>
        <dbReference type="Proteomes" id="UP000032702"/>
    </source>
</evidence>
<dbReference type="CDD" id="cd00586">
    <property type="entry name" value="4HBT"/>
    <property type="match status" value="1"/>
</dbReference>
<dbReference type="Proteomes" id="UP000032702">
    <property type="component" value="Unassembled WGS sequence"/>
</dbReference>
<dbReference type="EMBL" id="AAMD01000075">
    <property type="protein sequence ID" value="EAU65660.1"/>
    <property type="molecule type" value="Genomic_DNA"/>
</dbReference>
<dbReference type="AlphaFoldDB" id="Q08YV0"/>
<evidence type="ECO:0000313" key="2">
    <source>
        <dbReference type="EMBL" id="EAU65660.1"/>
    </source>
</evidence>
<evidence type="ECO:0000256" key="1">
    <source>
        <dbReference type="SAM" id="MobiDB-lite"/>
    </source>
</evidence>
<dbReference type="PANTHER" id="PTHR31793:SF24">
    <property type="entry name" value="LONG-CHAIN ACYL-COA THIOESTERASE FADM"/>
    <property type="match status" value="1"/>
</dbReference>
<accession>Q08YV0</accession>
<dbReference type="SUPFAM" id="SSF54637">
    <property type="entry name" value="Thioesterase/thiol ester dehydrase-isomerase"/>
    <property type="match status" value="1"/>
</dbReference>
<organism evidence="2 3">
    <name type="scientific">Stigmatella aurantiaca (strain DW4/3-1)</name>
    <dbReference type="NCBI Taxonomy" id="378806"/>
    <lineage>
        <taxon>Bacteria</taxon>
        <taxon>Pseudomonadati</taxon>
        <taxon>Myxococcota</taxon>
        <taxon>Myxococcia</taxon>
        <taxon>Myxococcales</taxon>
        <taxon>Cystobacterineae</taxon>
        <taxon>Archangiaceae</taxon>
        <taxon>Stigmatella</taxon>
    </lineage>
</organism>
<dbReference type="PANTHER" id="PTHR31793">
    <property type="entry name" value="4-HYDROXYBENZOYL-COA THIOESTERASE FAMILY MEMBER"/>
    <property type="match status" value="1"/>
</dbReference>
<gene>
    <name evidence="2" type="ORF">STIAU_0749</name>
</gene>
<feature type="compositionally biased region" description="Basic and acidic residues" evidence="1">
    <location>
        <begin position="46"/>
        <end position="73"/>
    </location>
</feature>